<evidence type="ECO:0000313" key="2">
    <source>
        <dbReference type="Proteomes" id="UP000605427"/>
    </source>
</evidence>
<proteinExistence type="predicted"/>
<reference evidence="2" key="1">
    <citation type="journal article" date="2019" name="Int. J. Syst. Evol. Microbiol.">
        <title>The Global Catalogue of Microorganisms (GCM) 10K type strain sequencing project: providing services to taxonomists for standard genome sequencing and annotation.</title>
        <authorList>
            <consortium name="The Broad Institute Genomics Platform"/>
            <consortium name="The Broad Institute Genome Sequencing Center for Infectious Disease"/>
            <person name="Wu L."/>
            <person name="Ma J."/>
        </authorList>
    </citation>
    <scope>NUCLEOTIDE SEQUENCE [LARGE SCALE GENOMIC DNA]</scope>
    <source>
        <strain evidence="2">CCM 8702</strain>
    </source>
</reference>
<gene>
    <name evidence="1" type="ORF">GCM10007362_51090</name>
</gene>
<name>A0ABQ2AAR9_9BACL</name>
<sequence>MKRKNTLLGVAVGLGAAYLLRNKDSRGKLMNQIQSMGRSKSDKTSNSTVI</sequence>
<comment type="caution">
    <text evidence="1">The sequence shown here is derived from an EMBL/GenBank/DDBJ whole genome shotgun (WGS) entry which is preliminary data.</text>
</comment>
<dbReference type="EMBL" id="BMDD01000011">
    <property type="protein sequence ID" value="GGH87890.1"/>
    <property type="molecule type" value="Genomic_DNA"/>
</dbReference>
<protein>
    <recommendedName>
        <fullName evidence="3">YtxH domain-containing protein</fullName>
    </recommendedName>
</protein>
<evidence type="ECO:0000313" key="1">
    <source>
        <dbReference type="EMBL" id="GGH87890.1"/>
    </source>
</evidence>
<organism evidence="1 2">
    <name type="scientific">Saccharibacillus endophyticus</name>
    <dbReference type="NCBI Taxonomy" id="2060666"/>
    <lineage>
        <taxon>Bacteria</taxon>
        <taxon>Bacillati</taxon>
        <taxon>Bacillota</taxon>
        <taxon>Bacilli</taxon>
        <taxon>Bacillales</taxon>
        <taxon>Paenibacillaceae</taxon>
        <taxon>Saccharibacillus</taxon>
    </lineage>
</organism>
<keyword evidence="2" id="KW-1185">Reference proteome</keyword>
<dbReference type="Proteomes" id="UP000605427">
    <property type="component" value="Unassembled WGS sequence"/>
</dbReference>
<dbReference type="RefSeq" id="WP_172247864.1">
    <property type="nucleotide sequence ID" value="NZ_BMDD01000011.1"/>
</dbReference>
<accession>A0ABQ2AAR9</accession>
<evidence type="ECO:0008006" key="3">
    <source>
        <dbReference type="Google" id="ProtNLM"/>
    </source>
</evidence>